<evidence type="ECO:0000256" key="2">
    <source>
        <dbReference type="ARBA" id="ARBA00022475"/>
    </source>
</evidence>
<proteinExistence type="inferred from homology"/>
<feature type="transmembrane region" description="Helical" evidence="6">
    <location>
        <begin position="262"/>
        <end position="284"/>
    </location>
</feature>
<keyword evidence="3 6" id="KW-0812">Transmembrane</keyword>
<dbReference type="RefSeq" id="WP_137608221.1">
    <property type="nucleotide sequence ID" value="NZ_BJDH01000012.1"/>
</dbReference>
<organism evidence="7 8">
    <name type="scientific">Lactiplantibacillus daoliensis</name>
    <dbReference type="NCBI Taxonomy" id="2559916"/>
    <lineage>
        <taxon>Bacteria</taxon>
        <taxon>Bacillati</taxon>
        <taxon>Bacillota</taxon>
        <taxon>Bacilli</taxon>
        <taxon>Lactobacillales</taxon>
        <taxon>Lactobacillaceae</taxon>
        <taxon>Lactiplantibacillus</taxon>
    </lineage>
</organism>
<keyword evidence="4 6" id="KW-1133">Transmembrane helix</keyword>
<feature type="transmembrane region" description="Helical" evidence="6">
    <location>
        <begin position="228"/>
        <end position="250"/>
    </location>
</feature>
<dbReference type="Pfam" id="PF03706">
    <property type="entry name" value="LPG_synthase_TM"/>
    <property type="match status" value="1"/>
</dbReference>
<evidence type="ECO:0000256" key="1">
    <source>
        <dbReference type="ARBA" id="ARBA00004651"/>
    </source>
</evidence>
<comment type="subcellular location">
    <subcellularLocation>
        <location evidence="1 6">Cell membrane</location>
        <topology evidence="1 6">Multi-pass membrane protein</topology>
    </subcellularLocation>
</comment>
<feature type="transmembrane region" description="Helical" evidence="6">
    <location>
        <begin position="124"/>
        <end position="147"/>
    </location>
</feature>
<accession>A0ABW1UJ94</accession>
<dbReference type="NCBIfam" id="TIGR00374">
    <property type="entry name" value="flippase-like domain"/>
    <property type="match status" value="1"/>
</dbReference>
<dbReference type="EMBL" id="JBHSSB010000028">
    <property type="protein sequence ID" value="MFC6295462.1"/>
    <property type="molecule type" value="Genomic_DNA"/>
</dbReference>
<keyword evidence="6" id="KW-0046">Antibiotic resistance</keyword>
<feature type="transmembrane region" description="Helical" evidence="6">
    <location>
        <begin position="153"/>
        <end position="178"/>
    </location>
</feature>
<sequence length="346" mass="39511">MTRKNVWSLLVMVLLGVGISWYSLRNVNISNMMTDIAQLNWWWLLVALGCVGLYFGLEAVVVQKFVRHRYKHYSFRSALRVPLAEQLFNGITPFSSGGQPAQIFVMAQSGIDAGRASSVALMKFVVFQAMVVLNFLFAMLIGFNYLAAKLSYLSLYVFFGFLIHFAVIVGLLLVMYWYNFTKRAVKVVLIPVGWFMKAERFGKLQANISEKIDSFYEESLRMTKDWRMLLEVSVITFLQLLFYYLIPYFIMRAMGYTGINVIMVTSLNVLIFLVTSLFPIPGGAGGAEFGFTELFAKFIPSHSKLILAMLIWRILTYYLGLFLGMIAMAMRPEKAEEIKVDELSEK</sequence>
<gene>
    <name evidence="6" type="primary">mprF</name>
    <name evidence="7" type="ORF">ACFQH1_09650</name>
</gene>
<feature type="transmembrane region" description="Helical" evidence="6">
    <location>
        <begin position="41"/>
        <end position="62"/>
    </location>
</feature>
<keyword evidence="6" id="KW-0808">Transferase</keyword>
<name>A0ABW1UJ94_9LACO</name>
<comment type="caution">
    <text evidence="7">The sequence shown here is derived from an EMBL/GenBank/DDBJ whole genome shotgun (WGS) entry which is preliminary data.</text>
</comment>
<dbReference type="PANTHER" id="PTHR37693:SF1">
    <property type="entry name" value="INTEGRAL MEMBRANE PROTEIN"/>
    <property type="match status" value="1"/>
</dbReference>
<keyword evidence="6" id="KW-0443">Lipid metabolism</keyword>
<evidence type="ECO:0000256" key="3">
    <source>
        <dbReference type="ARBA" id="ARBA00022692"/>
    </source>
</evidence>
<keyword evidence="8" id="KW-1185">Reference proteome</keyword>
<keyword evidence="5 6" id="KW-0472">Membrane</keyword>
<evidence type="ECO:0000313" key="7">
    <source>
        <dbReference type="EMBL" id="MFC6295462.1"/>
    </source>
</evidence>
<evidence type="ECO:0000256" key="6">
    <source>
        <dbReference type="RuleBase" id="RU363042"/>
    </source>
</evidence>
<dbReference type="PANTHER" id="PTHR37693">
    <property type="entry name" value="PHOSPHATIDYLGLYCEROL LYSYLTRANSFERASE"/>
    <property type="match status" value="1"/>
</dbReference>
<evidence type="ECO:0000256" key="4">
    <source>
        <dbReference type="ARBA" id="ARBA00022989"/>
    </source>
</evidence>
<feature type="transmembrane region" description="Helical" evidence="6">
    <location>
        <begin position="305"/>
        <end position="330"/>
    </location>
</feature>
<protein>
    <recommendedName>
        <fullName evidence="6">Phosphatidylglycerol lysyltransferase</fullName>
        <ecNumber evidence="6">2.3.2.3</ecNumber>
    </recommendedName>
    <alternativeName>
        <fullName evidence="6">Lysylphosphatidylglycerol synthase</fullName>
    </alternativeName>
</protein>
<dbReference type="InterPro" id="IPR022791">
    <property type="entry name" value="L-PG_synthase/AglD"/>
</dbReference>
<comment type="function">
    <text evidence="6">Catalyzes the transfer of a lysyl group from L-lysyl-tRNA(Lys) to membrane-bound phosphatidylglycerol (PG), which produces lysylphosphatidylglycerol (LPG), a major component of the bacterial membrane with a positive net charge. LPG synthesis contributes to bacterial virulence as it is involved in the resistance mechanism against cationic antimicrobial peptides (CAMP) produces by the host's immune system (defensins, cathelicidins) and by the competing microorganisms.</text>
</comment>
<dbReference type="Proteomes" id="UP001596227">
    <property type="component" value="Unassembled WGS sequence"/>
</dbReference>
<keyword evidence="2" id="KW-1003">Cell membrane</keyword>
<dbReference type="EC" id="2.3.2.3" evidence="6"/>
<evidence type="ECO:0000256" key="5">
    <source>
        <dbReference type="ARBA" id="ARBA00023136"/>
    </source>
</evidence>
<reference evidence="8" key="1">
    <citation type="journal article" date="2019" name="Int. J. Syst. Evol. Microbiol.">
        <title>The Global Catalogue of Microorganisms (GCM) 10K type strain sequencing project: providing services to taxonomists for standard genome sequencing and annotation.</title>
        <authorList>
            <consortium name="The Broad Institute Genomics Platform"/>
            <consortium name="The Broad Institute Genome Sequencing Center for Infectious Disease"/>
            <person name="Wu L."/>
            <person name="Ma J."/>
        </authorList>
    </citation>
    <scope>NUCLEOTIDE SEQUENCE [LARGE SCALE GENOMIC DNA]</scope>
    <source>
        <strain evidence="8">CCM 8934</strain>
    </source>
</reference>
<evidence type="ECO:0000313" key="8">
    <source>
        <dbReference type="Proteomes" id="UP001596227"/>
    </source>
</evidence>
<comment type="similarity">
    <text evidence="6">Belongs to the LPG synthase family.</text>
</comment>
<comment type="catalytic activity">
    <reaction evidence="6">
        <text>L-lysyl-tRNA(Lys) + a 1,2-diacyl-sn-glycero-3-phospho-(1'-sn-glycerol) = a 1,2-diacyl-sn-glycero-3-phospho-1'-(3'-O-L-lysyl)-sn-glycerol + tRNA(Lys)</text>
        <dbReference type="Rhea" id="RHEA:10668"/>
        <dbReference type="Rhea" id="RHEA-COMP:9696"/>
        <dbReference type="Rhea" id="RHEA-COMP:9697"/>
        <dbReference type="ChEBI" id="CHEBI:64716"/>
        <dbReference type="ChEBI" id="CHEBI:75792"/>
        <dbReference type="ChEBI" id="CHEBI:78442"/>
        <dbReference type="ChEBI" id="CHEBI:78529"/>
        <dbReference type="EC" id="2.3.2.3"/>
    </reaction>
</comment>